<evidence type="ECO:0000259" key="2">
    <source>
        <dbReference type="Pfam" id="PF16220"/>
    </source>
</evidence>
<dbReference type="InterPro" id="IPR032623">
    <property type="entry name" value="FecR_N"/>
</dbReference>
<dbReference type="GO" id="GO:0016989">
    <property type="term" value="F:sigma factor antagonist activity"/>
    <property type="evidence" value="ECO:0007669"/>
    <property type="project" value="TreeGrafter"/>
</dbReference>
<dbReference type="PANTHER" id="PTHR30273:SF2">
    <property type="entry name" value="PROTEIN FECR"/>
    <property type="match status" value="1"/>
</dbReference>
<reference evidence="3 4" key="1">
    <citation type="submission" date="2019-03" db="EMBL/GenBank/DDBJ databases">
        <title>Draft Genome Sequence of Duganella callidus sp. nov., a Novel Duganella Species Isolated from Cultivated Soil.</title>
        <authorList>
            <person name="Raths R."/>
            <person name="Peta V."/>
            <person name="Bucking H."/>
        </authorList>
    </citation>
    <scope>NUCLEOTIDE SEQUENCE [LARGE SCALE GENOMIC DNA]</scope>
    <source>
        <strain evidence="3 4">DN04</strain>
    </source>
</reference>
<gene>
    <name evidence="3" type="ORF">E4L98_00160</name>
</gene>
<evidence type="ECO:0000259" key="1">
    <source>
        <dbReference type="Pfam" id="PF04773"/>
    </source>
</evidence>
<dbReference type="Gene3D" id="2.60.120.1440">
    <property type="match status" value="1"/>
</dbReference>
<dbReference type="Gene3D" id="3.55.50.30">
    <property type="match status" value="1"/>
</dbReference>
<feature type="domain" description="FecR protein" evidence="1">
    <location>
        <begin position="107"/>
        <end position="199"/>
    </location>
</feature>
<dbReference type="EMBL" id="SPVG01000003">
    <property type="protein sequence ID" value="TFW31481.1"/>
    <property type="molecule type" value="Genomic_DNA"/>
</dbReference>
<sequence>MMRAADIEARAAEWLARRDSGDWSEQQQHELEAWLDAATAHRIAWLRLESVWRRADRLGSLHNPERSAVPAASIFSGGYWRIAAGVALLAGAVWITATGLREQPAHYDTALGQSTSLALDDGTRVTLNTNTSLRARLAAQRRTVWLDRGEAYFEVTHDAHRPFVVEAGTRRVTVLGTRFSVRRDDDGQVRVTVAEGRVQVSPTAGAAAPTIITRNDSLLASGDAVLVNHNTEQQVASKLSWRQGRLVLDQMTLGQAAQEFNRYNRRQLIVTDPVAAQMRIGGSFNVDNIDGFARLLQQGLGLKTDSTGDTIKIHR</sequence>
<dbReference type="AlphaFoldDB" id="A0A4Y9SYG4"/>
<evidence type="ECO:0000313" key="3">
    <source>
        <dbReference type="EMBL" id="TFW31481.1"/>
    </source>
</evidence>
<protein>
    <submittedName>
        <fullName evidence="3">DUF4880 domain-containing protein</fullName>
    </submittedName>
</protein>
<dbReference type="InterPro" id="IPR006860">
    <property type="entry name" value="FecR"/>
</dbReference>
<dbReference type="RefSeq" id="WP_135199540.1">
    <property type="nucleotide sequence ID" value="NZ_SPVG01000003.1"/>
</dbReference>
<dbReference type="Pfam" id="PF16220">
    <property type="entry name" value="DUF4880"/>
    <property type="match status" value="1"/>
</dbReference>
<dbReference type="InterPro" id="IPR012373">
    <property type="entry name" value="Ferrdict_sens_TM"/>
</dbReference>
<dbReference type="PANTHER" id="PTHR30273">
    <property type="entry name" value="PERIPLASMIC SIGNAL SENSOR AND SIGMA FACTOR ACTIVATOR FECR-RELATED"/>
    <property type="match status" value="1"/>
</dbReference>
<dbReference type="Pfam" id="PF04773">
    <property type="entry name" value="FecR"/>
    <property type="match status" value="1"/>
</dbReference>
<proteinExistence type="predicted"/>
<name>A0A4Y9SYG4_9BURK</name>
<comment type="caution">
    <text evidence="3">The sequence shown here is derived from an EMBL/GenBank/DDBJ whole genome shotgun (WGS) entry which is preliminary data.</text>
</comment>
<dbReference type="Proteomes" id="UP000297729">
    <property type="component" value="Unassembled WGS sequence"/>
</dbReference>
<evidence type="ECO:0000313" key="4">
    <source>
        <dbReference type="Proteomes" id="UP000297729"/>
    </source>
</evidence>
<organism evidence="3 4">
    <name type="scientific">Duganella callida</name>
    <dbReference type="NCBI Taxonomy" id="2561932"/>
    <lineage>
        <taxon>Bacteria</taxon>
        <taxon>Pseudomonadati</taxon>
        <taxon>Pseudomonadota</taxon>
        <taxon>Betaproteobacteria</taxon>
        <taxon>Burkholderiales</taxon>
        <taxon>Oxalobacteraceae</taxon>
        <taxon>Telluria group</taxon>
        <taxon>Duganella</taxon>
    </lineage>
</organism>
<accession>A0A4Y9SYG4</accession>
<dbReference type="OrthoDB" id="1100567at2"/>
<dbReference type="PIRSF" id="PIRSF018266">
    <property type="entry name" value="FecR"/>
    <property type="match status" value="1"/>
</dbReference>
<feature type="domain" description="FecR N-terminal" evidence="2">
    <location>
        <begin position="10"/>
        <end position="50"/>
    </location>
</feature>
<keyword evidence="4" id="KW-1185">Reference proteome</keyword>